<sequence>MFSRQIGRNAGRLLSQASRSTTTVNTTTVNTSRTYATGAARGTSQLRKVAFVTIYGFAFAFAGAFGTYQAIRLQGMGFTSDEASLRAFVPPDTEARRADETINAHPLVQELRRRGDLTESRPHMKMPAEYRSRSLTAGTLIGHRKVPVPPYAWSDDAGTELVSVTFVGEDLCGHPGLVHGGMLATMLDEGLARCCMKALPNKLCVTANLNIDYRKPTPAGSFLVLKARTTKVQGRKAWVKGHIELLAGPGETPVVVAEASGLFIEPKYAAMMPRIV</sequence>
<protein>
    <submittedName>
        <fullName evidence="1">Uncharacterized protein</fullName>
    </submittedName>
</protein>
<reference evidence="1" key="1">
    <citation type="submission" date="2022-10" db="EMBL/GenBank/DDBJ databases">
        <title>Complete Genome of Trichothecium roseum strain YXFP-22015, a Plant Pathogen Isolated from Citrus.</title>
        <authorList>
            <person name="Wang Y."/>
            <person name="Zhu L."/>
        </authorList>
    </citation>
    <scope>NUCLEOTIDE SEQUENCE</scope>
    <source>
        <strain evidence="1">YXFP-22015</strain>
    </source>
</reference>
<accession>A0ACC0UZY8</accession>
<keyword evidence="2" id="KW-1185">Reference proteome</keyword>
<dbReference type="EMBL" id="CM047944">
    <property type="protein sequence ID" value="KAI9899596.1"/>
    <property type="molecule type" value="Genomic_DNA"/>
</dbReference>
<organism evidence="1 2">
    <name type="scientific">Trichothecium roseum</name>
    <dbReference type="NCBI Taxonomy" id="47278"/>
    <lineage>
        <taxon>Eukaryota</taxon>
        <taxon>Fungi</taxon>
        <taxon>Dikarya</taxon>
        <taxon>Ascomycota</taxon>
        <taxon>Pezizomycotina</taxon>
        <taxon>Sordariomycetes</taxon>
        <taxon>Hypocreomycetidae</taxon>
        <taxon>Hypocreales</taxon>
        <taxon>Hypocreales incertae sedis</taxon>
        <taxon>Trichothecium</taxon>
    </lineage>
</organism>
<gene>
    <name evidence="1" type="ORF">N3K66_006057</name>
</gene>
<dbReference type="Proteomes" id="UP001163324">
    <property type="component" value="Chromosome 5"/>
</dbReference>
<name>A0ACC0UZY8_9HYPO</name>
<proteinExistence type="predicted"/>
<evidence type="ECO:0000313" key="1">
    <source>
        <dbReference type="EMBL" id="KAI9899596.1"/>
    </source>
</evidence>
<comment type="caution">
    <text evidence="1">The sequence shown here is derived from an EMBL/GenBank/DDBJ whole genome shotgun (WGS) entry which is preliminary data.</text>
</comment>
<evidence type="ECO:0000313" key="2">
    <source>
        <dbReference type="Proteomes" id="UP001163324"/>
    </source>
</evidence>